<organism evidence="3 4">
    <name type="scientific">Fimbriiglobus ruber</name>
    <dbReference type="NCBI Taxonomy" id="1908690"/>
    <lineage>
        <taxon>Bacteria</taxon>
        <taxon>Pseudomonadati</taxon>
        <taxon>Planctomycetota</taxon>
        <taxon>Planctomycetia</taxon>
        <taxon>Gemmatales</taxon>
        <taxon>Gemmataceae</taxon>
        <taxon>Fimbriiglobus</taxon>
    </lineage>
</organism>
<evidence type="ECO:0000259" key="2">
    <source>
        <dbReference type="Pfam" id="PF01337"/>
    </source>
</evidence>
<accession>A0A225EDK5</accession>
<dbReference type="Pfam" id="PF01337">
    <property type="entry name" value="Barstar"/>
    <property type="match status" value="1"/>
</dbReference>
<sequence length="110" mass="11733">MLIRIDARRLTDAAGLHATLSEVLGFPAGYGKNLDALVDCLTHLDDPKAGMTKVHVLPGQVALLVIDHLTGKSAKEAAQVTALLDAVAFVNWRRLEKGQPPVLAVAYDHG</sequence>
<dbReference type="Proteomes" id="UP000214646">
    <property type="component" value="Unassembled WGS sequence"/>
</dbReference>
<proteinExistence type="inferred from homology"/>
<gene>
    <name evidence="3" type="ORF">FRUB_00204</name>
</gene>
<evidence type="ECO:0000313" key="4">
    <source>
        <dbReference type="Proteomes" id="UP000214646"/>
    </source>
</evidence>
<dbReference type="Gene3D" id="3.30.370.10">
    <property type="entry name" value="Barstar-like"/>
    <property type="match status" value="1"/>
</dbReference>
<protein>
    <recommendedName>
        <fullName evidence="2">Barstar (barnase inhibitor) domain-containing protein</fullName>
    </recommendedName>
</protein>
<dbReference type="OrthoDB" id="7575400at2"/>
<dbReference type="SUPFAM" id="SSF52038">
    <property type="entry name" value="Barstar-related"/>
    <property type="match status" value="1"/>
</dbReference>
<name>A0A225EDK5_9BACT</name>
<reference evidence="4" key="1">
    <citation type="submission" date="2017-06" db="EMBL/GenBank/DDBJ databases">
        <title>Genome analysis of Fimbriiglobus ruber SP5, the first member of the order Planctomycetales with confirmed chitinolytic capability.</title>
        <authorList>
            <person name="Ravin N.V."/>
            <person name="Rakitin A.L."/>
            <person name="Ivanova A.A."/>
            <person name="Beletsky A.V."/>
            <person name="Kulichevskaya I.S."/>
            <person name="Mardanov A.V."/>
            <person name="Dedysh S.N."/>
        </authorList>
    </citation>
    <scope>NUCLEOTIDE SEQUENCE [LARGE SCALE GENOMIC DNA]</scope>
    <source>
        <strain evidence="4">SP5</strain>
    </source>
</reference>
<dbReference type="InterPro" id="IPR000468">
    <property type="entry name" value="Barstar"/>
</dbReference>
<dbReference type="EMBL" id="NIDE01000001">
    <property type="protein sequence ID" value="OWK46505.1"/>
    <property type="molecule type" value="Genomic_DNA"/>
</dbReference>
<dbReference type="InterPro" id="IPR035905">
    <property type="entry name" value="Barstar-like_sf"/>
</dbReference>
<comment type="caution">
    <text evidence="3">The sequence shown here is derived from an EMBL/GenBank/DDBJ whole genome shotgun (WGS) entry which is preliminary data.</text>
</comment>
<dbReference type="AlphaFoldDB" id="A0A225EDK5"/>
<evidence type="ECO:0000313" key="3">
    <source>
        <dbReference type="EMBL" id="OWK46505.1"/>
    </source>
</evidence>
<comment type="similarity">
    <text evidence="1">Belongs to the barstar family.</text>
</comment>
<keyword evidence="4" id="KW-1185">Reference proteome</keyword>
<evidence type="ECO:0000256" key="1">
    <source>
        <dbReference type="ARBA" id="ARBA00006845"/>
    </source>
</evidence>
<dbReference type="RefSeq" id="WP_088251722.1">
    <property type="nucleotide sequence ID" value="NZ_NIDE01000001.1"/>
</dbReference>
<feature type="domain" description="Barstar (barnase inhibitor)" evidence="2">
    <location>
        <begin position="2"/>
        <end position="88"/>
    </location>
</feature>